<proteinExistence type="predicted"/>
<protein>
    <submittedName>
        <fullName evidence="1">50S ribosomal protein L32e</fullName>
    </submittedName>
</protein>
<evidence type="ECO:0000313" key="2">
    <source>
        <dbReference type="Proteomes" id="UP000053480"/>
    </source>
</evidence>
<evidence type="ECO:0000313" key="1">
    <source>
        <dbReference type="EMBL" id="MEW9490719.1"/>
    </source>
</evidence>
<dbReference type="Proteomes" id="UP000053480">
    <property type="component" value="Unassembled WGS sequence"/>
</dbReference>
<keyword evidence="1" id="KW-0687">Ribonucleoprotein</keyword>
<sequence length="133" mass="15556">MVSTELKRIQRLRAIYKSRKPEFLRYDWDKYFRLERQETWRRPRGIDNKTRLHLKGFPKLVSSGYIKPKEIRYRHPSGLEAVYVRSINDLDKIPADKRKSVIAILSGNIGLKKKAEIIKKASEYGIRVANGGA</sequence>
<keyword evidence="1" id="KW-0689">Ribosomal protein</keyword>
<accession>A0ACC6TLJ6</accession>
<reference evidence="1" key="1">
    <citation type="submission" date="2024-07" db="EMBL/GenBank/DDBJ databases">
        <title>Metagenome and Metagenome-Assembled Genomes of Archaea from a hot spring from the geothermal field of Los Azufres, Mexico.</title>
        <authorList>
            <person name="Marin-Paredes R."/>
            <person name="Martinez-Romero E."/>
            <person name="Servin-Garciduenas L.E."/>
        </authorList>
    </citation>
    <scope>NUCLEOTIDE SEQUENCE</scope>
    <source>
        <strain evidence="1">AZ1-454</strain>
    </source>
</reference>
<gene>
    <name evidence="1" type="ORF">TQ35_0000660</name>
</gene>
<name>A0ACC6TLJ6_9CREN</name>
<comment type="caution">
    <text evidence="1">The sequence shown here is derived from an EMBL/GenBank/DDBJ whole genome shotgun (WGS) entry which is preliminary data.</text>
</comment>
<organism evidence="1 2">
    <name type="scientific">Candidatus Aramenus sulfurataquae</name>
    <dbReference type="NCBI Taxonomy" id="1326980"/>
    <lineage>
        <taxon>Archaea</taxon>
        <taxon>Thermoproteota</taxon>
        <taxon>Thermoprotei</taxon>
        <taxon>Sulfolobales</taxon>
        <taxon>Sulfolobaceae</taxon>
        <taxon>Candidatus Aramenus</taxon>
    </lineage>
</organism>
<dbReference type="EMBL" id="JZWS03000001">
    <property type="protein sequence ID" value="MEW9490719.1"/>
    <property type="molecule type" value="Genomic_DNA"/>
</dbReference>